<protein>
    <submittedName>
        <fullName evidence="2">Uncharacterized protein</fullName>
    </submittedName>
</protein>
<accession>A0A6H5IBN9</accession>
<dbReference type="EMBL" id="CADCXV010000731">
    <property type="protein sequence ID" value="CAB0034092.1"/>
    <property type="molecule type" value="Genomic_DNA"/>
</dbReference>
<dbReference type="OrthoDB" id="6763548at2759"/>
<proteinExistence type="predicted"/>
<dbReference type="AlphaFoldDB" id="A0A6H5IBN9"/>
<reference evidence="2 3" key="1">
    <citation type="submission" date="2020-02" db="EMBL/GenBank/DDBJ databases">
        <authorList>
            <person name="Ferguson B K."/>
        </authorList>
    </citation>
    <scope>NUCLEOTIDE SEQUENCE [LARGE SCALE GENOMIC DNA]</scope>
</reference>
<evidence type="ECO:0000313" key="3">
    <source>
        <dbReference type="Proteomes" id="UP000479190"/>
    </source>
</evidence>
<evidence type="ECO:0000256" key="1">
    <source>
        <dbReference type="SAM" id="MobiDB-lite"/>
    </source>
</evidence>
<gene>
    <name evidence="2" type="ORF">TBRA_LOCUS5990</name>
</gene>
<organism evidence="2 3">
    <name type="scientific">Trichogramma brassicae</name>
    <dbReference type="NCBI Taxonomy" id="86971"/>
    <lineage>
        <taxon>Eukaryota</taxon>
        <taxon>Metazoa</taxon>
        <taxon>Ecdysozoa</taxon>
        <taxon>Arthropoda</taxon>
        <taxon>Hexapoda</taxon>
        <taxon>Insecta</taxon>
        <taxon>Pterygota</taxon>
        <taxon>Neoptera</taxon>
        <taxon>Endopterygota</taxon>
        <taxon>Hymenoptera</taxon>
        <taxon>Apocrita</taxon>
        <taxon>Proctotrupomorpha</taxon>
        <taxon>Chalcidoidea</taxon>
        <taxon>Trichogrammatidae</taxon>
        <taxon>Trichogramma</taxon>
    </lineage>
</organism>
<keyword evidence="3" id="KW-1185">Reference proteome</keyword>
<evidence type="ECO:0000313" key="2">
    <source>
        <dbReference type="EMBL" id="CAB0034092.1"/>
    </source>
</evidence>
<feature type="compositionally biased region" description="Basic and acidic residues" evidence="1">
    <location>
        <begin position="191"/>
        <end position="200"/>
    </location>
</feature>
<sequence length="377" mass="43252">MRDELSARSPPSSYFINYYSRVPSIFVLESVNEIKLKQHILYIHILYIHPRKLRHTFQSQAQINKHTLTRNHTYTRTSSDIHLHLTTDAGVANPMHGCTTCSRVLIVIARVGLNLNDALREPSFALLHRACLISTLDGLFCRSGARTLGTCVHVTSMLWYLGYARRQPVVRYPKHTLINTIEDAGNRPPMQRKDSEKSDDQMSINSLEWSEYETDCSHTNEENDNFDAGHECSSKIADSKTIYIITEKHRLCRTSACLGERLIQDPGEVLTSAVSVTWCTRSTGRNQALSAHLLQPLGKKRSWRSFNQRCIGDLVHQVDGTQSSTFCSPFTTPRKKRSWRSFNQRCIGDLVHQVDGKWFSPFHSRTRTFEALHKFWM</sequence>
<name>A0A6H5IBN9_9HYME</name>
<feature type="region of interest" description="Disordered" evidence="1">
    <location>
        <begin position="182"/>
        <end position="201"/>
    </location>
</feature>
<dbReference type="Proteomes" id="UP000479190">
    <property type="component" value="Unassembled WGS sequence"/>
</dbReference>